<feature type="transmembrane region" description="Helical" evidence="1">
    <location>
        <begin position="35"/>
        <end position="52"/>
    </location>
</feature>
<feature type="transmembrane region" description="Helical" evidence="1">
    <location>
        <begin position="181"/>
        <end position="202"/>
    </location>
</feature>
<feature type="transmembrane region" description="Helical" evidence="1">
    <location>
        <begin position="119"/>
        <end position="140"/>
    </location>
</feature>
<comment type="caution">
    <text evidence="2">The sequence shown here is derived from an EMBL/GenBank/DDBJ whole genome shotgun (WGS) entry which is preliminary data.</text>
</comment>
<feature type="non-terminal residue" evidence="2">
    <location>
        <position position="1"/>
    </location>
</feature>
<proteinExistence type="predicted"/>
<protein>
    <submittedName>
        <fullName evidence="2">Membrane protein</fullName>
    </submittedName>
</protein>
<feature type="transmembrane region" description="Helical" evidence="1">
    <location>
        <begin position="9"/>
        <end position="29"/>
    </location>
</feature>
<dbReference type="Proteomes" id="UP000238924">
    <property type="component" value="Unassembled WGS sequence"/>
</dbReference>
<feature type="transmembrane region" description="Helical" evidence="1">
    <location>
        <begin position="208"/>
        <end position="229"/>
    </location>
</feature>
<dbReference type="EMBL" id="JJMJ01000192">
    <property type="protein sequence ID" value="PPS21351.1"/>
    <property type="molecule type" value="Genomic_DNA"/>
</dbReference>
<name>A0ABX5B447_9SPIR</name>
<evidence type="ECO:0000313" key="3">
    <source>
        <dbReference type="Proteomes" id="UP000238924"/>
    </source>
</evidence>
<keyword evidence="3" id="KW-1185">Reference proteome</keyword>
<gene>
    <name evidence="2" type="ORF">DJ52_11400</name>
</gene>
<keyword evidence="1" id="KW-0812">Transmembrane</keyword>
<feature type="transmembrane region" description="Helical" evidence="1">
    <location>
        <begin position="155"/>
        <end position="174"/>
    </location>
</feature>
<keyword evidence="1" id="KW-0472">Membrane</keyword>
<feature type="transmembrane region" description="Helical" evidence="1">
    <location>
        <begin position="88"/>
        <end position="107"/>
    </location>
</feature>
<sequence>IYLPKTSSAIITVASIFLSAFIFTVSYIITHNKDNFILLSLISIIIFFIIAYIKKNYAVLSIAVIGLITWYGLEGFDISSIDLMLNNYIRFITTSIFIFLIGITDINKKLGDKYLKFSPIYYTIGLLYLNIILAIMSVFATSSEPIIFQSSSGELLIYSILFLISDIISLIIGYKLKIYSIVKFSIFFIILNMYIRYFEYFYLKMNTWIFFIMLGISTILIGVIIERIIRYR</sequence>
<feature type="transmembrane region" description="Helical" evidence="1">
    <location>
        <begin position="57"/>
        <end position="73"/>
    </location>
</feature>
<organism evidence="2 3">
    <name type="scientific">Brachyspira murdochii</name>
    <dbReference type="NCBI Taxonomy" id="84378"/>
    <lineage>
        <taxon>Bacteria</taxon>
        <taxon>Pseudomonadati</taxon>
        <taxon>Spirochaetota</taxon>
        <taxon>Spirochaetia</taxon>
        <taxon>Brachyspirales</taxon>
        <taxon>Brachyspiraceae</taxon>
        <taxon>Brachyspira</taxon>
    </lineage>
</organism>
<evidence type="ECO:0000256" key="1">
    <source>
        <dbReference type="SAM" id="Phobius"/>
    </source>
</evidence>
<keyword evidence="1" id="KW-1133">Transmembrane helix</keyword>
<accession>A0ABX5B447</accession>
<dbReference type="RefSeq" id="WP_104618921.1">
    <property type="nucleotide sequence ID" value="NZ_JJMJ01000192.1"/>
</dbReference>
<evidence type="ECO:0000313" key="2">
    <source>
        <dbReference type="EMBL" id="PPS21351.1"/>
    </source>
</evidence>
<reference evidence="2 3" key="1">
    <citation type="submission" date="2014-04" db="EMBL/GenBank/DDBJ databases">
        <title>Whole genome sequence of 'Brachyspira hampsonii' D13-03603F2.</title>
        <authorList>
            <person name="Patterson A.H."/>
            <person name="Chaban B."/>
            <person name="Fernando C."/>
            <person name="Harding J.C."/>
            <person name="Hill J.E."/>
        </authorList>
    </citation>
    <scope>NUCLEOTIDE SEQUENCE [LARGE SCALE GENOMIC DNA]</scope>
    <source>
        <strain evidence="2 3">D13-03603F2</strain>
    </source>
</reference>